<dbReference type="InterPro" id="IPR001810">
    <property type="entry name" value="F-box_dom"/>
</dbReference>
<keyword evidence="4" id="KW-1185">Reference proteome</keyword>
<sequence>MASSNAANRHSSYLKQYLQIHSNRSLSTTPSNILKTSKTENSNASISAKPSLTRESTLAVKSSDESKSTKPLLTREATFTARKYSSNYDTLRQRPNTSVYTSVKSKIPANLKVLPHINGSKNRAMKASIECIPDEILSAIFWKLQIGDLITASQVCRRWYRVTGDNLLWKRYYCKFVGPTSSEPEDTMPIQELDRCCWKNLCLKRCKIKRDQIYLKKWKHPDSYTGLKQRPELTLGKVGVRFELSFLGPDSGSSGKPTHILSHDDAFWLTTSASVRWYGLVFPDVKMIKGFHIHACSPLMFYGPAKPAKDGADCYCDHVPMVGKFKLKLKKNSKPFTNIKFDLAILKTNQTIREQYQISVQNKFEALRDAEEVEQQWEKLQIGNNGSSYRGDPKSKKKGKA</sequence>
<comment type="caution">
    <text evidence="3">The sequence shown here is derived from an EMBL/GenBank/DDBJ whole genome shotgun (WGS) entry which is preliminary data.</text>
</comment>
<reference evidence="3 4" key="1">
    <citation type="journal article" date="2021" name="Elife">
        <title>Chloroplast acquisition without the gene transfer in kleptoplastic sea slugs, Plakobranchus ocellatus.</title>
        <authorList>
            <person name="Maeda T."/>
            <person name="Takahashi S."/>
            <person name="Yoshida T."/>
            <person name="Shimamura S."/>
            <person name="Takaki Y."/>
            <person name="Nagai Y."/>
            <person name="Toyoda A."/>
            <person name="Suzuki Y."/>
            <person name="Arimoto A."/>
            <person name="Ishii H."/>
            <person name="Satoh N."/>
            <person name="Nishiyama T."/>
            <person name="Hasebe M."/>
            <person name="Maruyama T."/>
            <person name="Minagawa J."/>
            <person name="Obokata J."/>
            <person name="Shigenobu S."/>
        </authorList>
    </citation>
    <scope>NUCLEOTIDE SEQUENCE [LARGE SCALE GENOMIC DNA]</scope>
</reference>
<dbReference type="AlphaFoldDB" id="A0AAV4A675"/>
<feature type="region of interest" description="Disordered" evidence="1">
    <location>
        <begin position="382"/>
        <end position="401"/>
    </location>
</feature>
<organism evidence="3 4">
    <name type="scientific">Plakobranchus ocellatus</name>
    <dbReference type="NCBI Taxonomy" id="259542"/>
    <lineage>
        <taxon>Eukaryota</taxon>
        <taxon>Metazoa</taxon>
        <taxon>Spiralia</taxon>
        <taxon>Lophotrochozoa</taxon>
        <taxon>Mollusca</taxon>
        <taxon>Gastropoda</taxon>
        <taxon>Heterobranchia</taxon>
        <taxon>Euthyneura</taxon>
        <taxon>Panpulmonata</taxon>
        <taxon>Sacoglossa</taxon>
        <taxon>Placobranchoidea</taxon>
        <taxon>Plakobranchidae</taxon>
        <taxon>Plakobranchus</taxon>
    </lineage>
</organism>
<dbReference type="Proteomes" id="UP000735302">
    <property type="component" value="Unassembled WGS sequence"/>
</dbReference>
<evidence type="ECO:0000259" key="2">
    <source>
        <dbReference type="PROSITE" id="PS50181"/>
    </source>
</evidence>
<dbReference type="Gene3D" id="1.20.1280.50">
    <property type="match status" value="1"/>
</dbReference>
<dbReference type="PROSITE" id="PS50181">
    <property type="entry name" value="FBOX"/>
    <property type="match status" value="1"/>
</dbReference>
<dbReference type="GO" id="GO:0019005">
    <property type="term" value="C:SCF ubiquitin ligase complex"/>
    <property type="evidence" value="ECO:0007669"/>
    <property type="project" value="TreeGrafter"/>
</dbReference>
<evidence type="ECO:0000313" key="4">
    <source>
        <dbReference type="Proteomes" id="UP000735302"/>
    </source>
</evidence>
<accession>A0AAV4A675</accession>
<dbReference type="PANTHER" id="PTHR46731:SF1">
    <property type="entry name" value="F-BOX ONLY PROTEIN 15"/>
    <property type="match status" value="1"/>
</dbReference>
<dbReference type="Pfam" id="PF12937">
    <property type="entry name" value="F-box-like"/>
    <property type="match status" value="1"/>
</dbReference>
<feature type="compositionally biased region" description="Polar residues" evidence="1">
    <location>
        <begin position="27"/>
        <end position="60"/>
    </location>
</feature>
<feature type="region of interest" description="Disordered" evidence="1">
    <location>
        <begin position="27"/>
        <end position="71"/>
    </location>
</feature>
<dbReference type="EMBL" id="BLXT01003625">
    <property type="protein sequence ID" value="GFO02708.1"/>
    <property type="molecule type" value="Genomic_DNA"/>
</dbReference>
<dbReference type="SMART" id="SM00256">
    <property type="entry name" value="FBOX"/>
    <property type="match status" value="1"/>
</dbReference>
<dbReference type="InterPro" id="IPR036047">
    <property type="entry name" value="F-box-like_dom_sf"/>
</dbReference>
<evidence type="ECO:0000256" key="1">
    <source>
        <dbReference type="SAM" id="MobiDB-lite"/>
    </source>
</evidence>
<evidence type="ECO:0000313" key="3">
    <source>
        <dbReference type="EMBL" id="GFO02708.1"/>
    </source>
</evidence>
<name>A0AAV4A675_9GAST</name>
<feature type="domain" description="F-box" evidence="2">
    <location>
        <begin position="126"/>
        <end position="172"/>
    </location>
</feature>
<protein>
    <submittedName>
        <fullName evidence="3">F-box only protein 15</fullName>
    </submittedName>
</protein>
<dbReference type="PANTHER" id="PTHR46731">
    <property type="entry name" value="F-BOX ONLY PROTEIN 15"/>
    <property type="match status" value="1"/>
</dbReference>
<gene>
    <name evidence="3" type="ORF">PoB_002921300</name>
</gene>
<dbReference type="SUPFAM" id="SSF81383">
    <property type="entry name" value="F-box domain"/>
    <property type="match status" value="1"/>
</dbReference>
<proteinExistence type="predicted"/>